<dbReference type="Gene3D" id="3.30.420.40">
    <property type="match status" value="2"/>
</dbReference>
<reference evidence="3 4" key="1">
    <citation type="submission" date="2024-09" db="EMBL/GenBank/DDBJ databases">
        <authorList>
            <person name="Sun Q."/>
            <person name="Mori K."/>
        </authorList>
    </citation>
    <scope>NUCLEOTIDE SEQUENCE [LARGE SCALE GENOMIC DNA]</scope>
    <source>
        <strain evidence="3 4">JCM 13519</strain>
    </source>
</reference>
<accession>A0ABV5UUK1</accession>
<dbReference type="EMBL" id="JBHMBH010000039">
    <property type="protein sequence ID" value="MFB9715899.1"/>
    <property type="molecule type" value="Genomic_DNA"/>
</dbReference>
<name>A0ABV5UUK1_9MICC</name>
<dbReference type="Gene3D" id="1.10.10.10">
    <property type="entry name" value="Winged helix-like DNA-binding domain superfamily/Winged helix DNA-binding domain"/>
    <property type="match status" value="1"/>
</dbReference>
<evidence type="ECO:0000313" key="3">
    <source>
        <dbReference type="EMBL" id="MFB9715899.1"/>
    </source>
</evidence>
<dbReference type="PANTHER" id="PTHR18964:SF149">
    <property type="entry name" value="BIFUNCTIONAL UDP-N-ACETYLGLUCOSAMINE 2-EPIMERASE_N-ACETYLMANNOSAMINE KINASE"/>
    <property type="match status" value="1"/>
</dbReference>
<evidence type="ECO:0000256" key="1">
    <source>
        <dbReference type="ARBA" id="ARBA00006479"/>
    </source>
</evidence>
<protein>
    <submittedName>
        <fullName evidence="3">ROK family protein</fullName>
    </submittedName>
</protein>
<dbReference type="InterPro" id="IPR000600">
    <property type="entry name" value="ROK"/>
</dbReference>
<dbReference type="InterPro" id="IPR005471">
    <property type="entry name" value="Tscrpt_reg_IclR_N"/>
</dbReference>
<evidence type="ECO:0000313" key="4">
    <source>
        <dbReference type="Proteomes" id="UP001589536"/>
    </source>
</evidence>
<gene>
    <name evidence="3" type="ORF">ACFFPI_17505</name>
</gene>
<dbReference type="RefSeq" id="WP_345035887.1">
    <property type="nucleotide sequence ID" value="NZ_BAABED010000001.1"/>
</dbReference>
<dbReference type="PANTHER" id="PTHR18964">
    <property type="entry name" value="ROK (REPRESSOR, ORF, KINASE) FAMILY"/>
    <property type="match status" value="1"/>
</dbReference>
<dbReference type="Pfam" id="PF00480">
    <property type="entry name" value="ROK"/>
    <property type="match status" value="1"/>
</dbReference>
<dbReference type="Proteomes" id="UP001589536">
    <property type="component" value="Unassembled WGS sequence"/>
</dbReference>
<feature type="domain" description="HTH iclR-type" evidence="2">
    <location>
        <begin position="16"/>
        <end position="61"/>
    </location>
</feature>
<comment type="caution">
    <text evidence="3">The sequence shown here is derived from an EMBL/GenBank/DDBJ whole genome shotgun (WGS) entry which is preliminary data.</text>
</comment>
<dbReference type="InterPro" id="IPR036390">
    <property type="entry name" value="WH_DNA-bd_sf"/>
</dbReference>
<evidence type="ECO:0000259" key="2">
    <source>
        <dbReference type="Pfam" id="PF09339"/>
    </source>
</evidence>
<dbReference type="InterPro" id="IPR036388">
    <property type="entry name" value="WH-like_DNA-bd_sf"/>
</dbReference>
<comment type="similarity">
    <text evidence="1">Belongs to the ROK (NagC/XylR) family.</text>
</comment>
<dbReference type="InterPro" id="IPR043129">
    <property type="entry name" value="ATPase_NBD"/>
</dbReference>
<proteinExistence type="inferred from homology"/>
<organism evidence="3 4">
    <name type="scientific">Arthrobacter methylotrophus</name>
    <dbReference type="NCBI Taxonomy" id="121291"/>
    <lineage>
        <taxon>Bacteria</taxon>
        <taxon>Bacillati</taxon>
        <taxon>Actinomycetota</taxon>
        <taxon>Actinomycetes</taxon>
        <taxon>Micrococcales</taxon>
        <taxon>Micrococcaceae</taxon>
        <taxon>Arthrobacter</taxon>
    </lineage>
</organism>
<dbReference type="SUPFAM" id="SSF46785">
    <property type="entry name" value="Winged helix' DNA-binding domain"/>
    <property type="match status" value="1"/>
</dbReference>
<sequence length="408" mass="42776">MPDIATATPQMMRRVNAATVLGAIRSSNAVTVSELMDVTGLTRATTISVCEDLMARGWIRELEKDSDTYQKGRPARRFELDESAGCVLGIDVGVLKTTVVVADLRGRTVGRASEPFRGREIEAEERIRVISETALLALDAAGVAPDKVLAVTVGLAAPVGRDGNILVSQPFWSLFDVGLKKALHDLHGWAVVLENDANLAALGERWRGSAVGVDDLVVLLSGERFGSGVMESGRLLHGAAGGAGEMAYLDMVEGVGSPDGLAALARLWAAEALAGTSKTTLRTAAAPGHEVTAEHVFAAAAQGDKVALGILDRLSDRLARVVSTVAILLNPELVVIGGAVADSASTLLETTARKLANYTATPPRLAASPLGDAIVGIGAVRHALDHVEKNSLDLELRRVQLPASKDTR</sequence>
<dbReference type="SUPFAM" id="SSF53067">
    <property type="entry name" value="Actin-like ATPase domain"/>
    <property type="match status" value="1"/>
</dbReference>
<keyword evidence="4" id="KW-1185">Reference proteome</keyword>
<dbReference type="Pfam" id="PF09339">
    <property type="entry name" value="HTH_IclR"/>
    <property type="match status" value="1"/>
</dbReference>